<feature type="region of interest" description="Disordered" evidence="1">
    <location>
        <begin position="244"/>
        <end position="263"/>
    </location>
</feature>
<gene>
    <name evidence="2" type="ORF">Tco_1114691</name>
</gene>
<sequence>MGDKHLDTQKGSLESSVKDPIPIPRESDVISDGDCDDDYQKRFDLKFQQLWMPSIYDENNKIRECYMIRPSAITPDLPIPDSLIMEDEHLDTIPVTESANTIKSSVEDLVPTPSESTDLSDGESEWDVPINDDSPESHFSTFDNPLFDSNNDFSSDDESLSEEEIQKDEFKYFSNPLYNLDDEIITNEKILPNQKDLDVVIPIPPGIDERCFNAESDLLESLLNRDSPIDSTKIDSIFDEFSLPRPPEESNSEISDATIESLSPPPIDFKHARLEIISK</sequence>
<feature type="region of interest" description="Disordered" evidence="1">
    <location>
        <begin position="101"/>
        <end position="139"/>
    </location>
</feature>
<accession>A0ABQ5IYT2</accession>
<name>A0ABQ5IYT2_9ASTR</name>
<organism evidence="2 3">
    <name type="scientific">Tanacetum coccineum</name>
    <dbReference type="NCBI Taxonomy" id="301880"/>
    <lineage>
        <taxon>Eukaryota</taxon>
        <taxon>Viridiplantae</taxon>
        <taxon>Streptophyta</taxon>
        <taxon>Embryophyta</taxon>
        <taxon>Tracheophyta</taxon>
        <taxon>Spermatophyta</taxon>
        <taxon>Magnoliopsida</taxon>
        <taxon>eudicotyledons</taxon>
        <taxon>Gunneridae</taxon>
        <taxon>Pentapetalae</taxon>
        <taxon>asterids</taxon>
        <taxon>campanulids</taxon>
        <taxon>Asterales</taxon>
        <taxon>Asteraceae</taxon>
        <taxon>Asteroideae</taxon>
        <taxon>Anthemideae</taxon>
        <taxon>Anthemidinae</taxon>
        <taxon>Tanacetum</taxon>
    </lineage>
</organism>
<evidence type="ECO:0000313" key="2">
    <source>
        <dbReference type="EMBL" id="GJU04353.1"/>
    </source>
</evidence>
<proteinExistence type="predicted"/>
<comment type="caution">
    <text evidence="2">The sequence shown here is derived from an EMBL/GenBank/DDBJ whole genome shotgun (WGS) entry which is preliminary data.</text>
</comment>
<dbReference type="Proteomes" id="UP001151760">
    <property type="component" value="Unassembled WGS sequence"/>
</dbReference>
<dbReference type="EMBL" id="BQNB010021240">
    <property type="protein sequence ID" value="GJU04353.1"/>
    <property type="molecule type" value="Genomic_DNA"/>
</dbReference>
<protein>
    <submittedName>
        <fullName evidence="2">Uncharacterized protein</fullName>
    </submittedName>
</protein>
<feature type="compositionally biased region" description="Polar residues" evidence="1">
    <location>
        <begin position="252"/>
        <end position="261"/>
    </location>
</feature>
<reference evidence="2" key="1">
    <citation type="journal article" date="2022" name="Int. J. Mol. Sci.">
        <title>Draft Genome of Tanacetum Coccineum: Genomic Comparison of Closely Related Tanacetum-Family Plants.</title>
        <authorList>
            <person name="Yamashiro T."/>
            <person name="Shiraishi A."/>
            <person name="Nakayama K."/>
            <person name="Satake H."/>
        </authorList>
    </citation>
    <scope>NUCLEOTIDE SEQUENCE</scope>
</reference>
<feature type="region of interest" description="Disordered" evidence="1">
    <location>
        <begin position="1"/>
        <end position="31"/>
    </location>
</feature>
<evidence type="ECO:0000313" key="3">
    <source>
        <dbReference type="Proteomes" id="UP001151760"/>
    </source>
</evidence>
<keyword evidence="3" id="KW-1185">Reference proteome</keyword>
<evidence type="ECO:0000256" key="1">
    <source>
        <dbReference type="SAM" id="MobiDB-lite"/>
    </source>
</evidence>
<reference evidence="2" key="2">
    <citation type="submission" date="2022-01" db="EMBL/GenBank/DDBJ databases">
        <authorList>
            <person name="Yamashiro T."/>
            <person name="Shiraishi A."/>
            <person name="Satake H."/>
            <person name="Nakayama K."/>
        </authorList>
    </citation>
    <scope>NUCLEOTIDE SEQUENCE</scope>
</reference>